<keyword evidence="10" id="KW-0961">Cell wall biogenesis/degradation</keyword>
<evidence type="ECO:0000313" key="15">
    <source>
        <dbReference type="EMBL" id="PPE74798.1"/>
    </source>
</evidence>
<dbReference type="Gene3D" id="3.40.80.10">
    <property type="entry name" value="Peptidoglycan recognition protein-like"/>
    <property type="match status" value="1"/>
</dbReference>
<evidence type="ECO:0000256" key="13">
    <source>
        <dbReference type="SAM" id="MobiDB-lite"/>
    </source>
</evidence>
<keyword evidence="7" id="KW-0479">Metal-binding</keyword>
<dbReference type="PANTHER" id="PTHR30417:SF4">
    <property type="entry name" value="1,6-ANHYDRO-N-ACETYLMURAMYL-L-ALANINE AMIDASE AMPD"/>
    <property type="match status" value="1"/>
</dbReference>
<organism evidence="15 16">
    <name type="scientific">Solimonas fluminis</name>
    <dbReference type="NCBI Taxonomy" id="2086571"/>
    <lineage>
        <taxon>Bacteria</taxon>
        <taxon>Pseudomonadati</taxon>
        <taxon>Pseudomonadota</taxon>
        <taxon>Gammaproteobacteria</taxon>
        <taxon>Nevskiales</taxon>
        <taxon>Nevskiaceae</taxon>
        <taxon>Solimonas</taxon>
    </lineage>
</organism>
<dbReference type="AlphaFoldDB" id="A0A2S5TJ13"/>
<evidence type="ECO:0000256" key="7">
    <source>
        <dbReference type="ARBA" id="ARBA00022723"/>
    </source>
</evidence>
<dbReference type="GO" id="GO:0009253">
    <property type="term" value="P:peptidoglycan catabolic process"/>
    <property type="evidence" value="ECO:0007669"/>
    <property type="project" value="InterPro"/>
</dbReference>
<reference evidence="15 16" key="1">
    <citation type="submission" date="2018-02" db="EMBL/GenBank/DDBJ databases">
        <title>Genome sequencing of Solimonas sp. HR-BB.</title>
        <authorList>
            <person name="Lee Y."/>
            <person name="Jeon C.O."/>
        </authorList>
    </citation>
    <scope>NUCLEOTIDE SEQUENCE [LARGE SCALE GENOMIC DNA]</scope>
    <source>
        <strain evidence="15 16">HR-BB</strain>
    </source>
</reference>
<dbReference type="PANTHER" id="PTHR30417">
    <property type="entry name" value="N-ACETYLMURAMOYL-L-ALANINE AMIDASE AMID"/>
    <property type="match status" value="1"/>
</dbReference>
<dbReference type="SUPFAM" id="SSF55846">
    <property type="entry name" value="N-acetylmuramoyl-L-alanine amidase-like"/>
    <property type="match status" value="1"/>
</dbReference>
<comment type="caution">
    <text evidence="15">The sequence shown here is derived from an EMBL/GenBank/DDBJ whole genome shotgun (WGS) entry which is preliminary data.</text>
</comment>
<dbReference type="GO" id="GO:0009254">
    <property type="term" value="P:peptidoglycan turnover"/>
    <property type="evidence" value="ECO:0007669"/>
    <property type="project" value="TreeGrafter"/>
</dbReference>
<evidence type="ECO:0000256" key="3">
    <source>
        <dbReference type="ARBA" id="ARBA00004496"/>
    </source>
</evidence>
<keyword evidence="8" id="KW-0378">Hydrolase</keyword>
<evidence type="ECO:0000256" key="10">
    <source>
        <dbReference type="ARBA" id="ARBA00023316"/>
    </source>
</evidence>
<dbReference type="InterPro" id="IPR002502">
    <property type="entry name" value="Amidase_domain"/>
</dbReference>
<evidence type="ECO:0000256" key="5">
    <source>
        <dbReference type="ARBA" id="ARBA00011901"/>
    </source>
</evidence>
<keyword evidence="9" id="KW-0862">Zinc</keyword>
<dbReference type="InterPro" id="IPR051206">
    <property type="entry name" value="NAMLAA_amidase_2"/>
</dbReference>
<dbReference type="OrthoDB" id="9794842at2"/>
<accession>A0A2S5TJ13</accession>
<comment type="cofactor">
    <cofactor evidence="2">
        <name>Zn(2+)</name>
        <dbReference type="ChEBI" id="CHEBI:29105"/>
    </cofactor>
</comment>
<dbReference type="EMBL" id="PSNW01000002">
    <property type="protein sequence ID" value="PPE74798.1"/>
    <property type="molecule type" value="Genomic_DNA"/>
</dbReference>
<keyword evidence="16" id="KW-1185">Reference proteome</keyword>
<evidence type="ECO:0000256" key="6">
    <source>
        <dbReference type="ARBA" id="ARBA00022490"/>
    </source>
</evidence>
<evidence type="ECO:0000313" key="16">
    <source>
        <dbReference type="Proteomes" id="UP000238220"/>
    </source>
</evidence>
<comment type="catalytic activity">
    <reaction evidence="1">
        <text>Hydrolyzes the link between N-acetylmuramoyl residues and L-amino acid residues in certain cell-wall glycopeptides.</text>
        <dbReference type="EC" id="3.5.1.28"/>
    </reaction>
</comment>
<evidence type="ECO:0000256" key="12">
    <source>
        <dbReference type="ARBA" id="ARBA00042615"/>
    </source>
</evidence>
<comment type="subcellular location">
    <subcellularLocation>
        <location evidence="3">Cytoplasm</location>
    </subcellularLocation>
</comment>
<dbReference type="NCBIfam" id="NF008758">
    <property type="entry name" value="PRK11789.1"/>
    <property type="match status" value="1"/>
</dbReference>
<feature type="domain" description="N-acetylmuramoyl-L-alanine amidase" evidence="14">
    <location>
        <begin position="30"/>
        <end position="181"/>
    </location>
</feature>
<evidence type="ECO:0000256" key="9">
    <source>
        <dbReference type="ARBA" id="ARBA00022833"/>
    </source>
</evidence>
<dbReference type="InterPro" id="IPR036505">
    <property type="entry name" value="Amidase/PGRP_sf"/>
</dbReference>
<name>A0A2S5TJ13_9GAMM</name>
<proteinExistence type="inferred from homology"/>
<dbReference type="GO" id="GO:0005737">
    <property type="term" value="C:cytoplasm"/>
    <property type="evidence" value="ECO:0007669"/>
    <property type="project" value="UniProtKB-SubCell"/>
</dbReference>
<dbReference type="SMART" id="SM00644">
    <property type="entry name" value="Ami_2"/>
    <property type="match status" value="1"/>
</dbReference>
<dbReference type="GO" id="GO:0071555">
    <property type="term" value="P:cell wall organization"/>
    <property type="evidence" value="ECO:0007669"/>
    <property type="project" value="UniProtKB-KW"/>
</dbReference>
<protein>
    <recommendedName>
        <fullName evidence="11">1,6-anhydro-N-acetylmuramyl-L-alanine amidase AmpD</fullName>
        <ecNumber evidence="5">3.5.1.28</ecNumber>
    </recommendedName>
    <alternativeName>
        <fullName evidence="12">N-acetylmuramoyl-L-alanine amidase</fullName>
    </alternativeName>
</protein>
<evidence type="ECO:0000256" key="1">
    <source>
        <dbReference type="ARBA" id="ARBA00001561"/>
    </source>
</evidence>
<dbReference type="EC" id="3.5.1.28" evidence="5"/>
<gene>
    <name evidence="15" type="ORF">C3942_03750</name>
</gene>
<dbReference type="CDD" id="cd06583">
    <property type="entry name" value="PGRP"/>
    <property type="match status" value="1"/>
</dbReference>
<keyword evidence="6" id="KW-0963">Cytoplasm</keyword>
<feature type="region of interest" description="Disordered" evidence="13">
    <location>
        <begin position="1"/>
        <end position="39"/>
    </location>
</feature>
<dbReference type="GO" id="GO:0046872">
    <property type="term" value="F:metal ion binding"/>
    <property type="evidence" value="ECO:0007669"/>
    <property type="project" value="UniProtKB-KW"/>
</dbReference>
<sequence length="199" mass="21980">MTGSSTPQRAGGSPAISPQGWLAGARPLPSPNQDERPDPQDISLLVIHNISLPPDRFGGPWIDALFTNSLDPGAHPYFETIHQLRVSAHLCIFRDGRVTQYVPFGRRAWHAGVSRFEGRERCNDFSIGIELEGCDSKPFTAKQYARLARVTRALLAAYPRLAPERIAGHSDIAPGRKTDPGPCFDWVRYRALLAGRVRA</sequence>
<evidence type="ECO:0000256" key="4">
    <source>
        <dbReference type="ARBA" id="ARBA00007553"/>
    </source>
</evidence>
<evidence type="ECO:0000256" key="2">
    <source>
        <dbReference type="ARBA" id="ARBA00001947"/>
    </source>
</evidence>
<evidence type="ECO:0000259" key="14">
    <source>
        <dbReference type="SMART" id="SM00644"/>
    </source>
</evidence>
<comment type="similarity">
    <text evidence="4">Belongs to the N-acetylmuramoyl-L-alanine amidase 2 family.</text>
</comment>
<dbReference type="Proteomes" id="UP000238220">
    <property type="component" value="Unassembled WGS sequence"/>
</dbReference>
<dbReference type="Pfam" id="PF01510">
    <property type="entry name" value="Amidase_2"/>
    <property type="match status" value="1"/>
</dbReference>
<evidence type="ECO:0000256" key="8">
    <source>
        <dbReference type="ARBA" id="ARBA00022801"/>
    </source>
</evidence>
<dbReference type="GO" id="GO:0008745">
    <property type="term" value="F:N-acetylmuramoyl-L-alanine amidase activity"/>
    <property type="evidence" value="ECO:0007669"/>
    <property type="project" value="UniProtKB-EC"/>
</dbReference>
<evidence type="ECO:0000256" key="11">
    <source>
        <dbReference type="ARBA" id="ARBA00039257"/>
    </source>
</evidence>
<dbReference type="FunFam" id="3.40.80.10:FF:000002">
    <property type="entry name" value="1,6-anhydro-N-acetylmuramyl-L-alanine amidase"/>
    <property type="match status" value="1"/>
</dbReference>